<proteinExistence type="inferred from homology"/>
<dbReference type="SUPFAM" id="SSF53335">
    <property type="entry name" value="S-adenosyl-L-methionine-dependent methyltransferases"/>
    <property type="match status" value="1"/>
</dbReference>
<evidence type="ECO:0000259" key="4">
    <source>
        <dbReference type="Pfam" id="PF08241"/>
    </source>
</evidence>
<keyword evidence="2" id="KW-0489">Methyltransferase</keyword>
<keyword evidence="3" id="KW-0808">Transferase</keyword>
<sequence length="280" mass="30953">MGSGNRVFPAVLRRHGLARGCHQLSMAAPSSAQRFNDRVAAYVRYRPSYPPQLLRWLHEELGVTPATTVADIGAGTGISSRLFLEAGYAVTAVEPNPAMREAALQWLAEFPKFQAIDGTAEATGLADASVGMVSAAQAFHWFDMQAVRSEWARILQPGGLAVVYWNSRELESTAFLCGYEQLLLDYGTDYSAVAERYQDDATMQAWFGEGFRATARFPNVQRLDFDGLRGRLLSSSYAPLAQDPRHAPMLTALRTLFDAHAHDGLIDFQYQTRVFAGRLN</sequence>
<organism evidence="5 6">
    <name type="scientific">Xanthomonas oryzae pv. oryzicola (strain BLS256)</name>
    <dbReference type="NCBI Taxonomy" id="383407"/>
    <lineage>
        <taxon>Bacteria</taxon>
        <taxon>Pseudomonadati</taxon>
        <taxon>Pseudomonadota</taxon>
        <taxon>Gammaproteobacteria</taxon>
        <taxon>Lysobacterales</taxon>
        <taxon>Lysobacteraceae</taxon>
        <taxon>Xanthomonas</taxon>
    </lineage>
</organism>
<dbReference type="Pfam" id="PF08241">
    <property type="entry name" value="Methyltransf_11"/>
    <property type="match status" value="1"/>
</dbReference>
<dbReference type="CDD" id="cd02440">
    <property type="entry name" value="AdoMet_MTases"/>
    <property type="match status" value="1"/>
</dbReference>
<evidence type="ECO:0000313" key="5">
    <source>
        <dbReference type="EMBL" id="AEQ96331.1"/>
    </source>
</evidence>
<dbReference type="PANTHER" id="PTHR44942:SF4">
    <property type="entry name" value="METHYLTRANSFERASE TYPE 11 DOMAIN-CONTAINING PROTEIN"/>
    <property type="match status" value="1"/>
</dbReference>
<protein>
    <recommendedName>
        <fullName evidence="4">Methyltransferase type 11 domain-containing protein</fullName>
    </recommendedName>
</protein>
<evidence type="ECO:0000256" key="1">
    <source>
        <dbReference type="ARBA" id="ARBA00008361"/>
    </source>
</evidence>
<dbReference type="Gene3D" id="3.40.50.150">
    <property type="entry name" value="Vaccinia Virus protein VP39"/>
    <property type="match status" value="1"/>
</dbReference>
<name>G7TE06_XANOB</name>
<dbReference type="HOGENOM" id="CLU_049344_3_3_6"/>
<reference evidence="5 6" key="1">
    <citation type="journal article" date="2011" name="J. Bacteriol.">
        <title>Two new complete genome sequences offer insight into host and tissue specificity of plant pathogenic Xanthomonas spp.</title>
        <authorList>
            <person name="Bogdanove A.J."/>
            <person name="Koebnik R."/>
            <person name="Lu H."/>
            <person name="Furutani A."/>
            <person name="Angiuoli S.V."/>
            <person name="Patil P.B."/>
            <person name="Van Sluys M.A."/>
            <person name="Ryan R.P."/>
            <person name="Meyer D.F."/>
            <person name="Han S.W."/>
            <person name="Aparna G."/>
            <person name="Rajaram M."/>
            <person name="Delcher A.L."/>
            <person name="Phillippy A.M."/>
            <person name="Puiu D."/>
            <person name="Schatz M.C."/>
            <person name="Shumway M."/>
            <person name="Sommer D.D."/>
            <person name="Trapnell C."/>
            <person name="Benahmed F."/>
            <person name="Dimitrov G."/>
            <person name="Madupu R."/>
            <person name="Radune D."/>
            <person name="Sullivan S."/>
            <person name="Jha G."/>
            <person name="Ishihara H."/>
            <person name="Lee S.W."/>
            <person name="Pandey A."/>
            <person name="Sharma V."/>
            <person name="Sriariyanun M."/>
            <person name="Szurek B."/>
            <person name="Vera-Cruz C.M."/>
            <person name="Dorman K.S."/>
            <person name="Ronald P.C."/>
            <person name="Verdier V."/>
            <person name="Dow J.M."/>
            <person name="Sonti R.V."/>
            <person name="Tsuge S."/>
            <person name="Brendel V.P."/>
            <person name="Rabinowicz P.D."/>
            <person name="Leach J.E."/>
            <person name="White F.F."/>
            <person name="Salzberg S.L."/>
        </authorList>
    </citation>
    <scope>NUCLEOTIDE SEQUENCE [LARGE SCALE GENOMIC DNA]</scope>
    <source>
        <strain evidence="5 6">BLS256</strain>
    </source>
</reference>
<dbReference type="eggNOG" id="COG0500">
    <property type="taxonomic scope" value="Bacteria"/>
</dbReference>
<accession>G7TE06</accession>
<dbReference type="InterPro" id="IPR029063">
    <property type="entry name" value="SAM-dependent_MTases_sf"/>
</dbReference>
<dbReference type="GO" id="GO:0008757">
    <property type="term" value="F:S-adenosylmethionine-dependent methyltransferase activity"/>
    <property type="evidence" value="ECO:0007669"/>
    <property type="project" value="InterPro"/>
</dbReference>
<dbReference type="PANTHER" id="PTHR44942">
    <property type="entry name" value="METHYLTRANSF_11 DOMAIN-CONTAINING PROTEIN"/>
    <property type="match status" value="1"/>
</dbReference>
<dbReference type="EMBL" id="CP003057">
    <property type="protein sequence ID" value="AEQ96331.1"/>
    <property type="molecule type" value="Genomic_DNA"/>
</dbReference>
<evidence type="ECO:0000256" key="3">
    <source>
        <dbReference type="ARBA" id="ARBA00022679"/>
    </source>
</evidence>
<gene>
    <name evidence="5" type="ORF">XOC_2191</name>
</gene>
<dbReference type="Proteomes" id="UP000008851">
    <property type="component" value="Chromosome"/>
</dbReference>
<evidence type="ECO:0000256" key="2">
    <source>
        <dbReference type="ARBA" id="ARBA00022603"/>
    </source>
</evidence>
<comment type="similarity">
    <text evidence="1">Belongs to the methyltransferase superfamily.</text>
</comment>
<evidence type="ECO:0000313" key="6">
    <source>
        <dbReference type="Proteomes" id="UP000008851"/>
    </source>
</evidence>
<dbReference type="KEGG" id="xor:XOC_2191"/>
<dbReference type="InterPro" id="IPR051052">
    <property type="entry name" value="Diverse_substrate_MTase"/>
</dbReference>
<dbReference type="GO" id="GO:0032259">
    <property type="term" value="P:methylation"/>
    <property type="evidence" value="ECO:0007669"/>
    <property type="project" value="UniProtKB-KW"/>
</dbReference>
<dbReference type="InterPro" id="IPR013216">
    <property type="entry name" value="Methyltransf_11"/>
</dbReference>
<dbReference type="AlphaFoldDB" id="G7TE06"/>
<feature type="domain" description="Methyltransferase type 11" evidence="4">
    <location>
        <begin position="71"/>
        <end position="162"/>
    </location>
</feature>